<dbReference type="InterPro" id="IPR006620">
    <property type="entry name" value="Pro_4_hyd_alph"/>
</dbReference>
<dbReference type="GO" id="GO:0071456">
    <property type="term" value="P:cellular response to hypoxia"/>
    <property type="evidence" value="ECO:0007669"/>
    <property type="project" value="TreeGrafter"/>
</dbReference>
<dbReference type="PANTHER" id="PTHR12907">
    <property type="entry name" value="EGL NINE HOMOLOG-RELATED"/>
    <property type="match status" value="1"/>
</dbReference>
<evidence type="ECO:0000259" key="7">
    <source>
        <dbReference type="PROSITE" id="PS51471"/>
    </source>
</evidence>
<keyword evidence="5" id="KW-0560">Oxidoreductase</keyword>
<comment type="cofactor">
    <cofactor evidence="1">
        <name>L-ascorbate</name>
        <dbReference type="ChEBI" id="CHEBI:38290"/>
    </cofactor>
</comment>
<dbReference type="InterPro" id="IPR044862">
    <property type="entry name" value="Pro_4_hyd_alph_FE2OG_OXY"/>
</dbReference>
<dbReference type="AlphaFoldDB" id="A0A1H2HKD1"/>
<evidence type="ECO:0000256" key="2">
    <source>
        <dbReference type="ARBA" id="ARBA00022723"/>
    </source>
</evidence>
<dbReference type="GO" id="GO:0031543">
    <property type="term" value="F:peptidyl-proline dioxygenase activity"/>
    <property type="evidence" value="ECO:0007669"/>
    <property type="project" value="TreeGrafter"/>
</dbReference>
<dbReference type="STRING" id="364197.SAMN05216296_3074"/>
<dbReference type="PROSITE" id="PS51471">
    <property type="entry name" value="FE2OG_OXY"/>
    <property type="match status" value="1"/>
</dbReference>
<evidence type="ECO:0000256" key="6">
    <source>
        <dbReference type="ARBA" id="ARBA00023004"/>
    </source>
</evidence>
<dbReference type="SMART" id="SM00702">
    <property type="entry name" value="P4Hc"/>
    <property type="match status" value="1"/>
</dbReference>
<sequence length="211" mass="23944">MKTFISDALLERLADDLVSQGWAIADDFLLPAQTRQLASECRQRDAQGLLTEAATGRGNALRIRPTVRGDSIQWLEPGQSPVTDDYLLAMDALRRGLNASLYLGLEDYESHFALYPPGAFYMRHLDRFRDDDRRDLSAVFYLNENWSDDAGGELRLFLDENPDQPRSLDVQPLAGRLVLFRSAQLFHEVLPAQCERLSLTGWFRRRGSGVL</sequence>
<dbReference type="RefSeq" id="WP_090197244.1">
    <property type="nucleotide sequence ID" value="NZ_LT629785.1"/>
</dbReference>
<dbReference type="Proteomes" id="UP000243232">
    <property type="component" value="Chromosome I"/>
</dbReference>
<dbReference type="PANTHER" id="PTHR12907:SF26">
    <property type="entry name" value="HIF PROLYL HYDROXYLASE, ISOFORM C"/>
    <property type="match status" value="1"/>
</dbReference>
<keyword evidence="3" id="KW-0847">Vitamin C</keyword>
<evidence type="ECO:0000256" key="5">
    <source>
        <dbReference type="ARBA" id="ARBA00023002"/>
    </source>
</evidence>
<protein>
    <submittedName>
        <fullName evidence="8">SM-20-related protein</fullName>
    </submittedName>
</protein>
<proteinExistence type="predicted"/>
<reference evidence="9" key="1">
    <citation type="submission" date="2016-10" db="EMBL/GenBank/DDBJ databases">
        <authorList>
            <person name="Varghese N."/>
            <person name="Submissions S."/>
        </authorList>
    </citation>
    <scope>NUCLEOTIDE SEQUENCE [LARGE SCALE GENOMIC DNA]</scope>
    <source>
        <strain evidence="9">DSM 17875</strain>
    </source>
</reference>
<evidence type="ECO:0000313" key="8">
    <source>
        <dbReference type="EMBL" id="SDU32340.1"/>
    </source>
</evidence>
<evidence type="ECO:0000313" key="9">
    <source>
        <dbReference type="Proteomes" id="UP000243232"/>
    </source>
</evidence>
<keyword evidence="6" id="KW-0408">Iron</keyword>
<evidence type="ECO:0000256" key="3">
    <source>
        <dbReference type="ARBA" id="ARBA00022896"/>
    </source>
</evidence>
<evidence type="ECO:0000256" key="4">
    <source>
        <dbReference type="ARBA" id="ARBA00022964"/>
    </source>
</evidence>
<dbReference type="GO" id="GO:0008198">
    <property type="term" value="F:ferrous iron binding"/>
    <property type="evidence" value="ECO:0007669"/>
    <property type="project" value="TreeGrafter"/>
</dbReference>
<gene>
    <name evidence="8" type="ORF">SAMN05216296_3074</name>
</gene>
<feature type="domain" description="Fe2OG dioxygenase" evidence="7">
    <location>
        <begin position="104"/>
        <end position="205"/>
    </location>
</feature>
<keyword evidence="2" id="KW-0479">Metal-binding</keyword>
<dbReference type="Pfam" id="PF13640">
    <property type="entry name" value="2OG-FeII_Oxy_3"/>
    <property type="match status" value="1"/>
</dbReference>
<dbReference type="OrthoDB" id="9783171at2"/>
<dbReference type="InterPro" id="IPR051559">
    <property type="entry name" value="HIF_prolyl_hydroxylases"/>
</dbReference>
<keyword evidence="4" id="KW-0223">Dioxygenase</keyword>
<evidence type="ECO:0000256" key="1">
    <source>
        <dbReference type="ARBA" id="ARBA00001961"/>
    </source>
</evidence>
<dbReference type="GO" id="GO:0031418">
    <property type="term" value="F:L-ascorbic acid binding"/>
    <property type="evidence" value="ECO:0007669"/>
    <property type="project" value="UniProtKB-KW"/>
</dbReference>
<dbReference type="InterPro" id="IPR005123">
    <property type="entry name" value="Oxoglu/Fe-dep_dioxygenase_dom"/>
</dbReference>
<dbReference type="Gene3D" id="2.60.120.620">
    <property type="entry name" value="q2cbj1_9rhob like domain"/>
    <property type="match status" value="1"/>
</dbReference>
<dbReference type="EMBL" id="LT629785">
    <property type="protein sequence ID" value="SDU32340.1"/>
    <property type="molecule type" value="Genomic_DNA"/>
</dbReference>
<name>A0A1H2HKD1_9PSED</name>
<accession>A0A1H2HKD1</accession>
<organism evidence="8 9">
    <name type="scientific">Pseudomonas pohangensis</name>
    <dbReference type="NCBI Taxonomy" id="364197"/>
    <lineage>
        <taxon>Bacteria</taxon>
        <taxon>Pseudomonadati</taxon>
        <taxon>Pseudomonadota</taxon>
        <taxon>Gammaproteobacteria</taxon>
        <taxon>Pseudomonadales</taxon>
        <taxon>Pseudomonadaceae</taxon>
        <taxon>Pseudomonas</taxon>
    </lineage>
</organism>
<keyword evidence="9" id="KW-1185">Reference proteome</keyword>